<dbReference type="Proteomes" id="UP000307943">
    <property type="component" value="Unassembled WGS sequence"/>
</dbReference>
<evidence type="ECO:0000313" key="2">
    <source>
        <dbReference type="EMBL" id="TNJ64792.1"/>
    </source>
</evidence>
<dbReference type="EMBL" id="VDCQ01000025">
    <property type="protein sequence ID" value="TNJ64792.1"/>
    <property type="molecule type" value="Genomic_DNA"/>
</dbReference>
<keyword evidence="1" id="KW-0732">Signal</keyword>
<proteinExistence type="predicted"/>
<feature type="chain" id="PRO_5038385195" description="Lipoprotein" evidence="1">
    <location>
        <begin position="24"/>
        <end position="122"/>
    </location>
</feature>
<dbReference type="OrthoDB" id="2617457at2"/>
<name>A0A5C4T732_9BACL</name>
<comment type="caution">
    <text evidence="2">The sequence shown here is derived from an EMBL/GenBank/DDBJ whole genome shotgun (WGS) entry which is preliminary data.</text>
</comment>
<evidence type="ECO:0000313" key="3">
    <source>
        <dbReference type="Proteomes" id="UP000307943"/>
    </source>
</evidence>
<feature type="signal peptide" evidence="1">
    <location>
        <begin position="1"/>
        <end position="23"/>
    </location>
</feature>
<gene>
    <name evidence="2" type="ORF">FE784_18260</name>
</gene>
<sequence>MKAWVIGLILLFSLAGLTGCAKSMQYTGKSTAWSVECSINPSSKQKTYAIKYIGKGNQPVSNVQYSFENSSNFKYKGNGGSPSKNLRISGKSTLDSPYVKENGFTLYIKWNNTEEEIQLVKS</sequence>
<evidence type="ECO:0008006" key="4">
    <source>
        <dbReference type="Google" id="ProtNLM"/>
    </source>
</evidence>
<reference evidence="2 3" key="1">
    <citation type="submission" date="2019-05" db="EMBL/GenBank/DDBJ databases">
        <title>We sequenced the genome of Paenibacillus hemerocallicola KCTC 33185 for further insight into its adaptation and study the phylogeny of Paenibacillus.</title>
        <authorList>
            <person name="Narsing Rao M.P."/>
        </authorList>
    </citation>
    <scope>NUCLEOTIDE SEQUENCE [LARGE SCALE GENOMIC DNA]</scope>
    <source>
        <strain evidence="2 3">KCTC 33185</strain>
    </source>
</reference>
<accession>A0A5C4T732</accession>
<dbReference type="RefSeq" id="WP_139603666.1">
    <property type="nucleotide sequence ID" value="NZ_VDCQ01000025.1"/>
</dbReference>
<evidence type="ECO:0000256" key="1">
    <source>
        <dbReference type="SAM" id="SignalP"/>
    </source>
</evidence>
<organism evidence="2 3">
    <name type="scientific">Paenibacillus hemerocallicola</name>
    <dbReference type="NCBI Taxonomy" id="1172614"/>
    <lineage>
        <taxon>Bacteria</taxon>
        <taxon>Bacillati</taxon>
        <taxon>Bacillota</taxon>
        <taxon>Bacilli</taxon>
        <taxon>Bacillales</taxon>
        <taxon>Paenibacillaceae</taxon>
        <taxon>Paenibacillus</taxon>
    </lineage>
</organism>
<dbReference type="PROSITE" id="PS51257">
    <property type="entry name" value="PROKAR_LIPOPROTEIN"/>
    <property type="match status" value="1"/>
</dbReference>
<protein>
    <recommendedName>
        <fullName evidence="4">Lipoprotein</fullName>
    </recommendedName>
</protein>
<keyword evidence="3" id="KW-1185">Reference proteome</keyword>
<dbReference type="AlphaFoldDB" id="A0A5C4T732"/>